<evidence type="ECO:0000256" key="1">
    <source>
        <dbReference type="SAM" id="MobiDB-lite"/>
    </source>
</evidence>
<reference evidence="3 4" key="1">
    <citation type="submission" date="2016-04" db="EMBL/GenBank/DDBJ databases">
        <title>A degradative enzymes factory behind the ericoid mycorrhizal symbiosis.</title>
        <authorList>
            <consortium name="DOE Joint Genome Institute"/>
            <person name="Martino E."/>
            <person name="Morin E."/>
            <person name="Grelet G."/>
            <person name="Kuo A."/>
            <person name="Kohler A."/>
            <person name="Daghino S."/>
            <person name="Barry K."/>
            <person name="Choi C."/>
            <person name="Cichocki N."/>
            <person name="Clum A."/>
            <person name="Copeland A."/>
            <person name="Hainaut M."/>
            <person name="Haridas S."/>
            <person name="Labutti K."/>
            <person name="Lindquist E."/>
            <person name="Lipzen A."/>
            <person name="Khouja H.-R."/>
            <person name="Murat C."/>
            <person name="Ohm R."/>
            <person name="Olson A."/>
            <person name="Spatafora J."/>
            <person name="Veneault-Fourrey C."/>
            <person name="Henrissat B."/>
            <person name="Grigoriev I."/>
            <person name="Martin F."/>
            <person name="Perotto S."/>
        </authorList>
    </citation>
    <scope>NUCLEOTIDE SEQUENCE [LARGE SCALE GENOMIC DNA]</scope>
    <source>
        <strain evidence="3 4">E</strain>
    </source>
</reference>
<evidence type="ECO:0008006" key="5">
    <source>
        <dbReference type="Google" id="ProtNLM"/>
    </source>
</evidence>
<feature type="compositionally biased region" description="Low complexity" evidence="1">
    <location>
        <begin position="269"/>
        <end position="286"/>
    </location>
</feature>
<feature type="compositionally biased region" description="Gly residues" evidence="1">
    <location>
        <begin position="287"/>
        <end position="311"/>
    </location>
</feature>
<gene>
    <name evidence="3" type="ORF">K444DRAFT_665889</name>
</gene>
<dbReference type="STRING" id="1095630.A0A2J6SZN6"/>
<organism evidence="3 4">
    <name type="scientific">Hyaloscypha bicolor E</name>
    <dbReference type="NCBI Taxonomy" id="1095630"/>
    <lineage>
        <taxon>Eukaryota</taxon>
        <taxon>Fungi</taxon>
        <taxon>Dikarya</taxon>
        <taxon>Ascomycota</taxon>
        <taxon>Pezizomycotina</taxon>
        <taxon>Leotiomycetes</taxon>
        <taxon>Helotiales</taxon>
        <taxon>Hyaloscyphaceae</taxon>
        <taxon>Hyaloscypha</taxon>
        <taxon>Hyaloscypha bicolor</taxon>
    </lineage>
</organism>
<sequence length="580" mass="61646">MASMVDSFKTGKVSKPTDLTRKIEVIGYVYDAGASTTPTRKSQIVYLGGFEVYTEYSSDGDTVTLKRERLSVSDGTSRVAIVETLTSGADSPEASSPLIRYQISNSLGSNIRHGSTSYQAVRSQLTPAKKYRYTGKDRDKESGFYYHGARYYMPWLGRWVSADPAGFVGGPNLFIYANNNPVCRNDPDGTNGRVTVGVPGNPQTEEQLKEIMVKKGVTWTGHAKQTRPSHWEAIGGVITVNKKPGPSGSETGGASEPPGGAPGGPPTGSPQGTPEGSPQGSPEGSPAGSGTGTATGAQGGQVGPGQGGQGGHAEEAGPGPEERSFWSRGGFTLAVGALTLALGAIILLSNPVGWFALASGILLVASGAFGVGFGATHLGLSYSGKTTAEEDRRLTHIASTVMTFTGSIGGLVGGTAGYLWTGTMEDLETGAFWGSIAERVGVLAEGAISMVRMEIQFGRGPTSWRRASDVIKELLGAGKANPAARMRTNPLFKKRETRQLSHVIAQRFTKGWGFFNRPWNTKPMWQTDHMLIDAKAYQFGTTAFKAAYGALRYRGLERLYRIAPEWMREAFFGASEVLVN</sequence>
<proteinExistence type="predicted"/>
<keyword evidence="2" id="KW-0472">Membrane</keyword>
<feature type="transmembrane region" description="Helical" evidence="2">
    <location>
        <begin position="330"/>
        <end position="348"/>
    </location>
</feature>
<accession>A0A2J6SZN6</accession>
<dbReference type="GeneID" id="36595211"/>
<dbReference type="NCBIfam" id="TIGR03696">
    <property type="entry name" value="Rhs_assc_core"/>
    <property type="match status" value="1"/>
</dbReference>
<dbReference type="EMBL" id="KZ613848">
    <property type="protein sequence ID" value="PMD56236.1"/>
    <property type="molecule type" value="Genomic_DNA"/>
</dbReference>
<dbReference type="AlphaFoldDB" id="A0A2J6SZN6"/>
<dbReference type="PRINTS" id="PR00394">
    <property type="entry name" value="RHSPROTEIN"/>
</dbReference>
<dbReference type="Gene3D" id="2.180.10.10">
    <property type="entry name" value="RHS repeat-associated core"/>
    <property type="match status" value="1"/>
</dbReference>
<feature type="region of interest" description="Disordered" evidence="1">
    <location>
        <begin position="220"/>
        <end position="324"/>
    </location>
</feature>
<dbReference type="Proteomes" id="UP000235371">
    <property type="component" value="Unassembled WGS sequence"/>
</dbReference>
<dbReference type="PANTHER" id="PTHR32305:SF15">
    <property type="entry name" value="PROTEIN RHSA-RELATED"/>
    <property type="match status" value="1"/>
</dbReference>
<dbReference type="InterPro" id="IPR050708">
    <property type="entry name" value="T6SS_VgrG/RHS"/>
</dbReference>
<keyword evidence="2" id="KW-1133">Transmembrane helix</keyword>
<evidence type="ECO:0000313" key="4">
    <source>
        <dbReference type="Proteomes" id="UP000235371"/>
    </source>
</evidence>
<dbReference type="OrthoDB" id="5426877at2759"/>
<dbReference type="PANTHER" id="PTHR32305">
    <property type="match status" value="1"/>
</dbReference>
<name>A0A2J6SZN6_9HELO</name>
<evidence type="ECO:0000313" key="3">
    <source>
        <dbReference type="EMBL" id="PMD56236.1"/>
    </source>
</evidence>
<keyword evidence="4" id="KW-1185">Reference proteome</keyword>
<keyword evidence="2" id="KW-0812">Transmembrane</keyword>
<dbReference type="RefSeq" id="XP_024733140.1">
    <property type="nucleotide sequence ID" value="XM_024887135.1"/>
</dbReference>
<dbReference type="SUPFAM" id="SSF111352">
    <property type="entry name" value="Ammonium transporter"/>
    <property type="match status" value="1"/>
</dbReference>
<feature type="transmembrane region" description="Helical" evidence="2">
    <location>
        <begin position="354"/>
        <end position="376"/>
    </location>
</feature>
<protein>
    <recommendedName>
        <fullName evidence="5">RHS repeat-associated core domain-containing protein</fullName>
    </recommendedName>
</protein>
<feature type="compositionally biased region" description="Pro residues" evidence="1">
    <location>
        <begin position="259"/>
        <end position="268"/>
    </location>
</feature>
<dbReference type="InterPro" id="IPR022385">
    <property type="entry name" value="Rhs_assc_core"/>
</dbReference>
<dbReference type="InParanoid" id="A0A2J6SZN6"/>
<feature type="transmembrane region" description="Helical" evidence="2">
    <location>
        <begin position="397"/>
        <end position="420"/>
    </location>
</feature>
<evidence type="ECO:0000256" key="2">
    <source>
        <dbReference type="SAM" id="Phobius"/>
    </source>
</evidence>
<feature type="compositionally biased region" description="Low complexity" evidence="1">
    <location>
        <begin position="244"/>
        <end position="258"/>
    </location>
</feature>
<feature type="compositionally biased region" description="Basic and acidic residues" evidence="1">
    <location>
        <begin position="312"/>
        <end position="324"/>
    </location>
</feature>